<feature type="transmembrane region" description="Helical" evidence="9">
    <location>
        <begin position="155"/>
        <end position="176"/>
    </location>
</feature>
<feature type="transmembrane region" description="Helical" evidence="9">
    <location>
        <begin position="370"/>
        <end position="394"/>
    </location>
</feature>
<feature type="transmembrane region" description="Helical" evidence="9">
    <location>
        <begin position="106"/>
        <end position="125"/>
    </location>
</feature>
<dbReference type="Pfam" id="PF00854">
    <property type="entry name" value="PTR2"/>
    <property type="match status" value="1"/>
</dbReference>
<proteinExistence type="inferred from homology"/>
<keyword evidence="4" id="KW-0571">Peptide transport</keyword>
<keyword evidence="7" id="KW-0813">Transport</keyword>
<keyword evidence="6 9" id="KW-0472">Membrane</keyword>
<dbReference type="EMBL" id="VSWD01000010">
    <property type="protein sequence ID" value="KAK3091819.1"/>
    <property type="molecule type" value="Genomic_DNA"/>
</dbReference>
<gene>
    <name evidence="10" type="ORF">FSP39_022886</name>
</gene>
<feature type="compositionally biased region" description="Basic and acidic residues" evidence="8">
    <location>
        <begin position="12"/>
        <end position="21"/>
    </location>
</feature>
<dbReference type="GO" id="GO:0006857">
    <property type="term" value="P:oligopeptide transport"/>
    <property type="evidence" value="ECO:0007669"/>
    <property type="project" value="InterPro"/>
</dbReference>
<dbReference type="InterPro" id="IPR000109">
    <property type="entry name" value="POT_fam"/>
</dbReference>
<dbReference type="Gene3D" id="1.20.1250.20">
    <property type="entry name" value="MFS general substrate transporter like domains"/>
    <property type="match status" value="1"/>
</dbReference>
<organism evidence="10 11">
    <name type="scientific">Pinctada imbricata</name>
    <name type="common">Atlantic pearl-oyster</name>
    <name type="synonym">Pinctada martensii</name>
    <dbReference type="NCBI Taxonomy" id="66713"/>
    <lineage>
        <taxon>Eukaryota</taxon>
        <taxon>Metazoa</taxon>
        <taxon>Spiralia</taxon>
        <taxon>Lophotrochozoa</taxon>
        <taxon>Mollusca</taxon>
        <taxon>Bivalvia</taxon>
        <taxon>Autobranchia</taxon>
        <taxon>Pteriomorphia</taxon>
        <taxon>Pterioida</taxon>
        <taxon>Pterioidea</taxon>
        <taxon>Pteriidae</taxon>
        <taxon>Pinctada</taxon>
    </lineage>
</organism>
<comment type="subcellular location">
    <subcellularLocation>
        <location evidence="1 7">Membrane</location>
        <topology evidence="1 7">Multi-pass membrane protein</topology>
    </subcellularLocation>
</comment>
<dbReference type="SUPFAM" id="SSF103473">
    <property type="entry name" value="MFS general substrate transporter"/>
    <property type="match status" value="1"/>
</dbReference>
<dbReference type="AlphaFoldDB" id="A0AA88Y3R6"/>
<evidence type="ECO:0000256" key="9">
    <source>
        <dbReference type="SAM" id="Phobius"/>
    </source>
</evidence>
<keyword evidence="11" id="KW-1185">Reference proteome</keyword>
<feature type="transmembrane region" description="Helical" evidence="9">
    <location>
        <begin position="222"/>
        <end position="242"/>
    </location>
</feature>
<evidence type="ECO:0000256" key="6">
    <source>
        <dbReference type="ARBA" id="ARBA00023136"/>
    </source>
</evidence>
<sequence length="573" mass="63169">MEEQESLLRNSHHQDDDDARVLDNSTKQKKDGIKFAGDKLLVVACILLCELCERLTYYSVVANLVLFCTSKLKLSSSDASSVSLVFSGTVYIIPVFGGYISDAFAGKYNTILGSGLIYLLGLFLLPASAVDYENWFGDDAENLPYNLSVSMRKTYFFLGLVFVAIGTGGIKANVGPFGAQQVDDLGPEAVQTFFNWFYWFINAGSFIAYVGVAYIQQNISFALGFLIPLLSMIVSLIVFVAVRSKYHHVEPGGSILKDSIGVCLATRCRGFRSVRGSYGGPYSDEMVDGVISVLRVIPVFLLVILFWAIYSQMQSTFFLQGERMDVDIGDTKMPVAALNVFNTIIIMLTIPLMDRVVYPVLKKYDRSPTLLQRIGVGFILAGLSVVVAGVVEIYRKDILSEKGGISQDLGDETFNASTLTVFAQIPQFACVGAGEVFASIAGLEFAYSQAPEFMQGLVMGLFLMTSGLGSYVSEAILKIVRAATGTQPPDSWYPDEINDGKVEYLFFLLAGLMALNLVIFIVIAKFYKYREEEPEVDYGVWKDNQLKQDIEGVRIDPTSPPLRMANPAFQHEP</sequence>
<evidence type="ECO:0000313" key="11">
    <source>
        <dbReference type="Proteomes" id="UP001186944"/>
    </source>
</evidence>
<dbReference type="PANTHER" id="PTHR11654">
    <property type="entry name" value="OLIGOPEPTIDE TRANSPORTER-RELATED"/>
    <property type="match status" value="1"/>
</dbReference>
<keyword evidence="3 7" id="KW-0812">Transmembrane</keyword>
<dbReference type="InterPro" id="IPR018456">
    <property type="entry name" value="PTR2_symporter_CS"/>
</dbReference>
<evidence type="ECO:0000256" key="5">
    <source>
        <dbReference type="ARBA" id="ARBA00022989"/>
    </source>
</evidence>
<dbReference type="Proteomes" id="UP001186944">
    <property type="component" value="Unassembled WGS sequence"/>
</dbReference>
<dbReference type="GO" id="GO:0022857">
    <property type="term" value="F:transmembrane transporter activity"/>
    <property type="evidence" value="ECO:0007669"/>
    <property type="project" value="InterPro"/>
</dbReference>
<evidence type="ECO:0000313" key="10">
    <source>
        <dbReference type="EMBL" id="KAK3091819.1"/>
    </source>
</evidence>
<evidence type="ECO:0000256" key="4">
    <source>
        <dbReference type="ARBA" id="ARBA00022856"/>
    </source>
</evidence>
<evidence type="ECO:0000256" key="3">
    <source>
        <dbReference type="ARBA" id="ARBA00022692"/>
    </source>
</evidence>
<reference evidence="10" key="1">
    <citation type="submission" date="2019-08" db="EMBL/GenBank/DDBJ databases">
        <title>The improved chromosome-level genome for the pearl oyster Pinctada fucata martensii using PacBio sequencing and Hi-C.</title>
        <authorList>
            <person name="Zheng Z."/>
        </authorList>
    </citation>
    <scope>NUCLEOTIDE SEQUENCE</scope>
    <source>
        <strain evidence="10">ZZ-2019</strain>
        <tissue evidence="10">Adductor muscle</tissue>
    </source>
</reference>
<keyword evidence="4" id="KW-0653">Protein transport</keyword>
<feature type="transmembrane region" description="Helical" evidence="9">
    <location>
        <begin position="290"/>
        <end position="310"/>
    </location>
</feature>
<evidence type="ECO:0000256" key="7">
    <source>
        <dbReference type="RuleBase" id="RU003755"/>
    </source>
</evidence>
<feature type="transmembrane region" description="Helical" evidence="9">
    <location>
        <begin position="504"/>
        <end position="524"/>
    </location>
</feature>
<feature type="transmembrane region" description="Helical" evidence="9">
    <location>
        <begin position="457"/>
        <end position="484"/>
    </location>
</feature>
<feature type="transmembrane region" description="Helical" evidence="9">
    <location>
        <begin position="331"/>
        <end position="350"/>
    </location>
</feature>
<evidence type="ECO:0000256" key="8">
    <source>
        <dbReference type="SAM" id="MobiDB-lite"/>
    </source>
</evidence>
<comment type="caution">
    <text evidence="10">The sequence shown here is derived from an EMBL/GenBank/DDBJ whole genome shotgun (WGS) entry which is preliminary data.</text>
</comment>
<feature type="transmembrane region" description="Helical" evidence="9">
    <location>
        <begin position="81"/>
        <end position="100"/>
    </location>
</feature>
<dbReference type="PROSITE" id="PS01023">
    <property type="entry name" value="PTR2_2"/>
    <property type="match status" value="1"/>
</dbReference>
<feature type="transmembrane region" description="Helical" evidence="9">
    <location>
        <begin position="196"/>
        <end position="215"/>
    </location>
</feature>
<feature type="region of interest" description="Disordered" evidence="8">
    <location>
        <begin position="1"/>
        <end position="21"/>
    </location>
</feature>
<dbReference type="InterPro" id="IPR036259">
    <property type="entry name" value="MFS_trans_sf"/>
</dbReference>
<comment type="similarity">
    <text evidence="2 7">Belongs to the major facilitator superfamily. Proton-dependent oligopeptide transporter (POT/PTR) (TC 2.A.17) family.</text>
</comment>
<name>A0AA88Y3R6_PINIB</name>
<protein>
    <submittedName>
        <fullName evidence="10">Uncharacterized protein</fullName>
    </submittedName>
</protein>
<accession>A0AA88Y3R6</accession>
<evidence type="ECO:0000256" key="1">
    <source>
        <dbReference type="ARBA" id="ARBA00004141"/>
    </source>
</evidence>
<feature type="region of interest" description="Disordered" evidence="8">
    <location>
        <begin position="554"/>
        <end position="573"/>
    </location>
</feature>
<keyword evidence="5 9" id="KW-1133">Transmembrane helix</keyword>
<evidence type="ECO:0000256" key="2">
    <source>
        <dbReference type="ARBA" id="ARBA00005982"/>
    </source>
</evidence>
<dbReference type="GO" id="GO:0016020">
    <property type="term" value="C:membrane"/>
    <property type="evidence" value="ECO:0007669"/>
    <property type="project" value="UniProtKB-SubCell"/>
</dbReference>